<dbReference type="Proteomes" id="UP000799291">
    <property type="component" value="Unassembled WGS sequence"/>
</dbReference>
<feature type="region of interest" description="Disordered" evidence="1">
    <location>
        <begin position="159"/>
        <end position="185"/>
    </location>
</feature>
<dbReference type="OrthoDB" id="3692853at2759"/>
<name>A0A6G1IL68_9PLEO</name>
<evidence type="ECO:0000313" key="3">
    <source>
        <dbReference type="Proteomes" id="UP000799291"/>
    </source>
</evidence>
<keyword evidence="3" id="KW-1185">Reference proteome</keyword>
<reference evidence="2" key="1">
    <citation type="journal article" date="2020" name="Stud. Mycol.">
        <title>101 Dothideomycetes genomes: a test case for predicting lifestyles and emergence of pathogens.</title>
        <authorList>
            <person name="Haridas S."/>
            <person name="Albert R."/>
            <person name="Binder M."/>
            <person name="Bloem J."/>
            <person name="Labutti K."/>
            <person name="Salamov A."/>
            <person name="Andreopoulos B."/>
            <person name="Baker S."/>
            <person name="Barry K."/>
            <person name="Bills G."/>
            <person name="Bluhm B."/>
            <person name="Cannon C."/>
            <person name="Castanera R."/>
            <person name="Culley D."/>
            <person name="Daum C."/>
            <person name="Ezra D."/>
            <person name="Gonzalez J."/>
            <person name="Henrissat B."/>
            <person name="Kuo A."/>
            <person name="Liang C."/>
            <person name="Lipzen A."/>
            <person name="Lutzoni F."/>
            <person name="Magnuson J."/>
            <person name="Mondo S."/>
            <person name="Nolan M."/>
            <person name="Ohm R."/>
            <person name="Pangilinan J."/>
            <person name="Park H.-J."/>
            <person name="Ramirez L."/>
            <person name="Alfaro M."/>
            <person name="Sun H."/>
            <person name="Tritt A."/>
            <person name="Yoshinaga Y."/>
            <person name="Zwiers L.-H."/>
            <person name="Turgeon B."/>
            <person name="Goodwin S."/>
            <person name="Spatafora J."/>
            <person name="Crous P."/>
            <person name="Grigoriev I."/>
        </authorList>
    </citation>
    <scope>NUCLEOTIDE SEQUENCE</scope>
    <source>
        <strain evidence="2">CBS 122367</strain>
    </source>
</reference>
<proteinExistence type="predicted"/>
<gene>
    <name evidence="2" type="ORF">K458DRAFT_435685</name>
</gene>
<feature type="compositionally biased region" description="Polar residues" evidence="1">
    <location>
        <begin position="352"/>
        <end position="373"/>
    </location>
</feature>
<accession>A0A6G1IL68</accession>
<protein>
    <submittedName>
        <fullName evidence="2">Uncharacterized protein</fullName>
    </submittedName>
</protein>
<sequence length="379" mass="41614">MIVGWAWTERGGVFCSTTWPSGSQRRSFSNPMTSISGIVAHVLVREKRGFMRELHRHQHYAAAIADSTLTWSSAGVCISDILSYRLLPLGGAQGYSSELSERIRIKRGNLRLLKPLFLRIPRTTKTPLKQRQQPQRCCLPKPTSLRKLSKKVPPNEDKYAGIGDILGSRPGSNTGRRDKEDPGLTPHGVKVIDLTCFVGEGVYFSPMYGHSILGFEHYVSREVTSDESLSQPAPSEDGSQENAVVIEGGQPELGTDDDDCLLKDDMGMQIGDQLEDSSICPNATEDAIHSEAPAQEASGHTLLEARTYQPQRPVHKKADGQGSSNGSDDDSGNYKKLTRKRKRSPAAKRYSRTSNKTSVAWNSARTGDQNNYAPSGLEA</sequence>
<evidence type="ECO:0000256" key="1">
    <source>
        <dbReference type="SAM" id="MobiDB-lite"/>
    </source>
</evidence>
<dbReference type="EMBL" id="MU005610">
    <property type="protein sequence ID" value="KAF2678691.1"/>
    <property type="molecule type" value="Genomic_DNA"/>
</dbReference>
<evidence type="ECO:0000313" key="2">
    <source>
        <dbReference type="EMBL" id="KAF2678691.1"/>
    </source>
</evidence>
<dbReference type="AlphaFoldDB" id="A0A6G1IL68"/>
<feature type="region of interest" description="Disordered" evidence="1">
    <location>
        <begin position="310"/>
        <end position="379"/>
    </location>
</feature>
<organism evidence="2 3">
    <name type="scientific">Lentithecium fluviatile CBS 122367</name>
    <dbReference type="NCBI Taxonomy" id="1168545"/>
    <lineage>
        <taxon>Eukaryota</taxon>
        <taxon>Fungi</taxon>
        <taxon>Dikarya</taxon>
        <taxon>Ascomycota</taxon>
        <taxon>Pezizomycotina</taxon>
        <taxon>Dothideomycetes</taxon>
        <taxon>Pleosporomycetidae</taxon>
        <taxon>Pleosporales</taxon>
        <taxon>Massarineae</taxon>
        <taxon>Lentitheciaceae</taxon>
        <taxon>Lentithecium</taxon>
    </lineage>
</organism>
<feature type="compositionally biased region" description="Basic residues" evidence="1">
    <location>
        <begin position="336"/>
        <end position="351"/>
    </location>
</feature>